<organism evidence="2 3">
    <name type="scientific">Chryseobacterium luquanense</name>
    <dbReference type="NCBI Taxonomy" id="2983766"/>
    <lineage>
        <taxon>Bacteria</taxon>
        <taxon>Pseudomonadati</taxon>
        <taxon>Bacteroidota</taxon>
        <taxon>Flavobacteriia</taxon>
        <taxon>Flavobacteriales</taxon>
        <taxon>Weeksellaceae</taxon>
        <taxon>Chryseobacterium group</taxon>
        <taxon>Chryseobacterium</taxon>
    </lineage>
</organism>
<feature type="compositionally biased region" description="Basic and acidic residues" evidence="1">
    <location>
        <begin position="8"/>
        <end position="27"/>
    </location>
</feature>
<protein>
    <submittedName>
        <fullName evidence="2">Uncharacterized protein</fullName>
    </submittedName>
</protein>
<evidence type="ECO:0000256" key="1">
    <source>
        <dbReference type="SAM" id="MobiDB-lite"/>
    </source>
</evidence>
<sequence length="68" mass="7532">MWRGEGGVADRWKLEGETEEQSWERNKTSLIPQGIDQTPQDIADAVIFISQAKHMTGQAIAIDGGMTM</sequence>
<dbReference type="RefSeq" id="WP_267282590.1">
    <property type="nucleotide sequence ID" value="NZ_JAOVZV010000021.1"/>
</dbReference>
<dbReference type="Proteomes" id="UP001070176">
    <property type="component" value="Unassembled WGS sequence"/>
</dbReference>
<proteinExistence type="predicted"/>
<reference evidence="2" key="1">
    <citation type="submission" date="2022-10" db="EMBL/GenBank/DDBJ databases">
        <title>Chryseobacterium sp. nov., a novel bacterial species.</title>
        <authorList>
            <person name="Cao Y."/>
        </authorList>
    </citation>
    <scope>NUCLEOTIDE SEQUENCE</scope>
    <source>
        <strain evidence="2">KC 927</strain>
    </source>
</reference>
<dbReference type="InterPro" id="IPR036291">
    <property type="entry name" value="NAD(P)-bd_dom_sf"/>
</dbReference>
<dbReference type="EMBL" id="JAOVZV010000021">
    <property type="protein sequence ID" value="MCX8534136.1"/>
    <property type="molecule type" value="Genomic_DNA"/>
</dbReference>
<gene>
    <name evidence="2" type="ORF">OEA66_17445</name>
</gene>
<evidence type="ECO:0000313" key="2">
    <source>
        <dbReference type="EMBL" id="MCX8534136.1"/>
    </source>
</evidence>
<name>A0ABT3Y7V0_9FLAO</name>
<comment type="caution">
    <text evidence="2">The sequence shown here is derived from an EMBL/GenBank/DDBJ whole genome shotgun (WGS) entry which is preliminary data.</text>
</comment>
<dbReference type="SUPFAM" id="SSF51735">
    <property type="entry name" value="NAD(P)-binding Rossmann-fold domains"/>
    <property type="match status" value="1"/>
</dbReference>
<dbReference type="Gene3D" id="3.40.50.720">
    <property type="entry name" value="NAD(P)-binding Rossmann-like Domain"/>
    <property type="match status" value="1"/>
</dbReference>
<accession>A0ABT3Y7V0</accession>
<keyword evidence="3" id="KW-1185">Reference proteome</keyword>
<evidence type="ECO:0000313" key="3">
    <source>
        <dbReference type="Proteomes" id="UP001070176"/>
    </source>
</evidence>
<feature type="region of interest" description="Disordered" evidence="1">
    <location>
        <begin position="1"/>
        <end position="35"/>
    </location>
</feature>